<feature type="region of interest" description="Disordered" evidence="1">
    <location>
        <begin position="1"/>
        <end position="89"/>
    </location>
</feature>
<dbReference type="EMBL" id="CM016557">
    <property type="protein sequence ID" value="TKW10822.1"/>
    <property type="molecule type" value="Genomic_DNA"/>
</dbReference>
<proteinExistence type="predicted"/>
<feature type="compositionally biased region" description="Low complexity" evidence="1">
    <location>
        <begin position="22"/>
        <end position="50"/>
    </location>
</feature>
<evidence type="ECO:0000256" key="1">
    <source>
        <dbReference type="SAM" id="MobiDB-lite"/>
    </source>
</evidence>
<dbReference type="AlphaFoldDB" id="A0A4U6U6Y7"/>
<accession>A0A4U6U6Y7</accession>
<organism evidence="2 3">
    <name type="scientific">Setaria viridis</name>
    <name type="common">Green bristlegrass</name>
    <name type="synonym">Setaria italica subsp. viridis</name>
    <dbReference type="NCBI Taxonomy" id="4556"/>
    <lineage>
        <taxon>Eukaryota</taxon>
        <taxon>Viridiplantae</taxon>
        <taxon>Streptophyta</taxon>
        <taxon>Embryophyta</taxon>
        <taxon>Tracheophyta</taxon>
        <taxon>Spermatophyta</taxon>
        <taxon>Magnoliopsida</taxon>
        <taxon>Liliopsida</taxon>
        <taxon>Poales</taxon>
        <taxon>Poaceae</taxon>
        <taxon>PACMAD clade</taxon>
        <taxon>Panicoideae</taxon>
        <taxon>Panicodae</taxon>
        <taxon>Paniceae</taxon>
        <taxon>Cenchrinae</taxon>
        <taxon>Setaria</taxon>
    </lineage>
</organism>
<evidence type="ECO:0000313" key="2">
    <source>
        <dbReference type="EMBL" id="TKW10822.1"/>
    </source>
</evidence>
<dbReference type="Gramene" id="TKW10822">
    <property type="protein sequence ID" value="TKW10822"/>
    <property type="gene ID" value="SEVIR_6G192950v2"/>
</dbReference>
<protein>
    <submittedName>
        <fullName evidence="2">Uncharacterized protein</fullName>
    </submittedName>
</protein>
<reference evidence="2" key="1">
    <citation type="submission" date="2019-03" db="EMBL/GenBank/DDBJ databases">
        <title>WGS assembly of Setaria viridis.</title>
        <authorList>
            <person name="Huang P."/>
            <person name="Jenkins J."/>
            <person name="Grimwood J."/>
            <person name="Barry K."/>
            <person name="Healey A."/>
            <person name="Mamidi S."/>
            <person name="Sreedasyam A."/>
            <person name="Shu S."/>
            <person name="Feldman M."/>
            <person name="Wu J."/>
            <person name="Yu Y."/>
            <person name="Chen C."/>
            <person name="Johnson J."/>
            <person name="Rokhsar D."/>
            <person name="Baxter I."/>
            <person name="Schmutz J."/>
            <person name="Brutnell T."/>
            <person name="Kellogg E."/>
        </authorList>
    </citation>
    <scope>NUCLEOTIDE SEQUENCE [LARGE SCALE GENOMIC DNA]</scope>
</reference>
<evidence type="ECO:0000313" key="3">
    <source>
        <dbReference type="Proteomes" id="UP000298652"/>
    </source>
</evidence>
<sequence length="89" mass="9366">MAGHSRAPARPTPHPPHHCRQPHAFAASPTPPSLSAAPPAPPVLRATTPRAEPHPATTALAQIPRRPHPHSPALPPTGPRRGFGRQPRG</sequence>
<gene>
    <name evidence="2" type="ORF">SEVIR_6G192950v2</name>
</gene>
<keyword evidence="3" id="KW-1185">Reference proteome</keyword>
<dbReference type="Proteomes" id="UP000298652">
    <property type="component" value="Chromosome 6"/>
</dbReference>
<name>A0A4U6U6Y7_SETVI</name>